<dbReference type="GO" id="GO:0004252">
    <property type="term" value="F:serine-type endopeptidase activity"/>
    <property type="evidence" value="ECO:0007669"/>
    <property type="project" value="InterPro"/>
</dbReference>
<protein>
    <submittedName>
        <fullName evidence="4">S1-C subfamily serine protease</fullName>
    </submittedName>
</protein>
<proteinExistence type="predicted"/>
<accession>A0AAW8CQQ7</accession>
<reference evidence="4" key="1">
    <citation type="submission" date="2023-07" db="EMBL/GenBank/DDBJ databases">
        <title>Sorghum-associated microbial communities from plants grown in Nebraska, USA.</title>
        <authorList>
            <person name="Schachtman D."/>
        </authorList>
    </citation>
    <scope>NUCLEOTIDE SEQUENCE</scope>
    <source>
        <strain evidence="4">DS3754</strain>
    </source>
</reference>
<dbReference type="Pfam" id="PF13365">
    <property type="entry name" value="Trypsin_2"/>
    <property type="match status" value="1"/>
</dbReference>
<sequence length="329" mass="34695">MKNSLQSWSWKPLAAGLWLGALASHTWALQPEEIFRKASPAVWTVKGDQGNNKTSVGSAVAVTPAALATACHVVNGAMSATVTQGQATIKIKSILRDPDPSRDLCVLMTETPLQLPAVQIAPVEGLRVGQRVFAIGSPHGLELTLSEGLISALRPRSQGQLPIIQTSAPVSSGSSGGGLFDEEGRLVGVTDSVAPGGANLGFAYPAQWVMELPQRVIAEMTKWRELLKNVGVTLGPDGEPTPSGHADLADEAGLPVVGADPAQIRVAYRQFLLQARPRAFLITSDNKFGTATNSAALTEHLRGCSERKVVCAAYAVDNTVVWGKQQPAK</sequence>
<dbReference type="Proteomes" id="UP001242045">
    <property type="component" value="Unassembled WGS sequence"/>
</dbReference>
<gene>
    <name evidence="4" type="ORF">J2W31_001750</name>
</gene>
<feature type="signal peptide" evidence="3">
    <location>
        <begin position="1"/>
        <end position="28"/>
    </location>
</feature>
<evidence type="ECO:0000256" key="3">
    <source>
        <dbReference type="SAM" id="SignalP"/>
    </source>
</evidence>
<dbReference type="Gene3D" id="2.40.10.120">
    <property type="match status" value="1"/>
</dbReference>
<keyword evidence="2" id="KW-0378">Hydrolase</keyword>
<dbReference type="EMBL" id="JAUSRD010000003">
    <property type="protein sequence ID" value="MDP9892645.1"/>
    <property type="molecule type" value="Genomic_DNA"/>
</dbReference>
<evidence type="ECO:0000313" key="5">
    <source>
        <dbReference type="Proteomes" id="UP001242045"/>
    </source>
</evidence>
<name>A0AAW8CQQ7_9BURK</name>
<organism evidence="4 5">
    <name type="scientific">Variovorax boronicumulans</name>
    <dbReference type="NCBI Taxonomy" id="436515"/>
    <lineage>
        <taxon>Bacteria</taxon>
        <taxon>Pseudomonadati</taxon>
        <taxon>Pseudomonadota</taxon>
        <taxon>Betaproteobacteria</taxon>
        <taxon>Burkholderiales</taxon>
        <taxon>Comamonadaceae</taxon>
        <taxon>Variovorax</taxon>
    </lineage>
</organism>
<dbReference type="RefSeq" id="WP_307684483.1">
    <property type="nucleotide sequence ID" value="NZ_JAUSRD010000003.1"/>
</dbReference>
<dbReference type="InterPro" id="IPR051201">
    <property type="entry name" value="Chloro_Bact_Ser_Proteases"/>
</dbReference>
<dbReference type="AlphaFoldDB" id="A0AAW8CQQ7"/>
<keyword evidence="1 4" id="KW-0645">Protease</keyword>
<dbReference type="PRINTS" id="PR00834">
    <property type="entry name" value="PROTEASES2C"/>
</dbReference>
<dbReference type="GO" id="GO:0006508">
    <property type="term" value="P:proteolysis"/>
    <property type="evidence" value="ECO:0007669"/>
    <property type="project" value="UniProtKB-KW"/>
</dbReference>
<feature type="chain" id="PRO_5043846631" evidence="3">
    <location>
        <begin position="29"/>
        <end position="329"/>
    </location>
</feature>
<dbReference type="PANTHER" id="PTHR43343">
    <property type="entry name" value="PEPTIDASE S12"/>
    <property type="match status" value="1"/>
</dbReference>
<evidence type="ECO:0000256" key="2">
    <source>
        <dbReference type="ARBA" id="ARBA00022801"/>
    </source>
</evidence>
<keyword evidence="3" id="KW-0732">Signal</keyword>
<evidence type="ECO:0000313" key="4">
    <source>
        <dbReference type="EMBL" id="MDP9892645.1"/>
    </source>
</evidence>
<dbReference type="InterPro" id="IPR009003">
    <property type="entry name" value="Peptidase_S1_PA"/>
</dbReference>
<evidence type="ECO:0000256" key="1">
    <source>
        <dbReference type="ARBA" id="ARBA00022670"/>
    </source>
</evidence>
<comment type="caution">
    <text evidence="4">The sequence shown here is derived from an EMBL/GenBank/DDBJ whole genome shotgun (WGS) entry which is preliminary data.</text>
</comment>
<dbReference type="PANTHER" id="PTHR43343:SF3">
    <property type="entry name" value="PROTEASE DO-LIKE 8, CHLOROPLASTIC"/>
    <property type="match status" value="1"/>
</dbReference>
<dbReference type="InterPro" id="IPR001940">
    <property type="entry name" value="Peptidase_S1C"/>
</dbReference>
<dbReference type="SUPFAM" id="SSF50494">
    <property type="entry name" value="Trypsin-like serine proteases"/>
    <property type="match status" value="1"/>
</dbReference>